<keyword evidence="2" id="KW-0223">Dioxygenase</keyword>
<name>A0A2U9IJX9_9CREN</name>
<dbReference type="Proteomes" id="UP000248410">
    <property type="component" value="Chromosome"/>
</dbReference>
<accession>A0A2U9IJX9</accession>
<reference evidence="2 3" key="1">
    <citation type="submission" date="2018-05" db="EMBL/GenBank/DDBJ databases">
        <title>Complete Genome Sequences of Extremely Thermoacidophilic, Metal-Mobilizing Type-Strain Members of the Archaeal Family Sulfolobaceae: Acidianus brierleyi DSM-1651T, Acidianus sulfidivorans DSM-18786T, Metallosphaera hakonensis DSM-7519T, and Metallosphaera prunae DSM-10039T.</title>
        <authorList>
            <person name="Counts J.A."/>
            <person name="Kelly R.M."/>
        </authorList>
    </citation>
    <scope>NUCLEOTIDE SEQUENCE [LARGE SCALE GENOMIC DNA]</scope>
    <source>
        <strain evidence="2 3">JP7</strain>
    </source>
</reference>
<dbReference type="InterPro" id="IPR004183">
    <property type="entry name" value="Xdiol_dOase_suB"/>
</dbReference>
<gene>
    <name evidence="2" type="ORF">DFR86_00800</name>
</gene>
<evidence type="ECO:0000313" key="3">
    <source>
        <dbReference type="Proteomes" id="UP000248410"/>
    </source>
</evidence>
<feature type="domain" description="Extradiol ring-cleavage dioxygenase class III enzyme subunit B" evidence="1">
    <location>
        <begin position="36"/>
        <end position="240"/>
    </location>
</feature>
<keyword evidence="3" id="KW-1185">Reference proteome</keyword>
<organism evidence="2 3">
    <name type="scientific">Acidianus sulfidivorans JP7</name>
    <dbReference type="NCBI Taxonomy" id="619593"/>
    <lineage>
        <taxon>Archaea</taxon>
        <taxon>Thermoproteota</taxon>
        <taxon>Thermoprotei</taxon>
        <taxon>Sulfolobales</taxon>
        <taxon>Sulfolobaceae</taxon>
        <taxon>Acidianus</taxon>
    </lineage>
</organism>
<dbReference type="KEGG" id="asul:DFR86_00800"/>
<dbReference type="GO" id="GO:0008198">
    <property type="term" value="F:ferrous iron binding"/>
    <property type="evidence" value="ECO:0007669"/>
    <property type="project" value="InterPro"/>
</dbReference>
<dbReference type="GO" id="GO:0016702">
    <property type="term" value="F:oxidoreductase activity, acting on single donors with incorporation of molecular oxygen, incorporation of two atoms of oxygen"/>
    <property type="evidence" value="ECO:0007669"/>
    <property type="project" value="UniProtKB-ARBA"/>
</dbReference>
<dbReference type="AlphaFoldDB" id="A0A2U9IJX9"/>
<evidence type="ECO:0000259" key="1">
    <source>
        <dbReference type="Pfam" id="PF02900"/>
    </source>
</evidence>
<dbReference type="SUPFAM" id="SSF53213">
    <property type="entry name" value="LigB-like"/>
    <property type="match status" value="1"/>
</dbReference>
<sequence length="261" mass="29876">MIDFILVAPHGDEIIDPKDEKSALLNKAMKEAASLINADEYVVITPHNIRIDDHFAVILTQYAEGKLGKIRRKYLCDRKLAYKIYENAKRKNLPVVGVNFGALEGKESKITLDWGSLIPLYFLKKKKIVLLTPARGVKRESLIDFGMTIGEVLDYRRRRKIALIVSADHAHTHDPKGPYGFSEYAKVYDSLILDIFKRGVFENLKRIDDKIISEAKPDSYWQLLIMLGILENAKKNNKEYSVNLIEYQVPSYFGMMVALLK</sequence>
<protein>
    <submittedName>
        <fullName evidence="2">Extradiol dioxygenase</fullName>
    </submittedName>
</protein>
<dbReference type="Pfam" id="PF02900">
    <property type="entry name" value="LigB"/>
    <property type="match status" value="1"/>
</dbReference>
<dbReference type="RefSeq" id="WP_110379114.1">
    <property type="nucleotide sequence ID" value="NZ_CP029288.2"/>
</dbReference>
<dbReference type="EMBL" id="CP029288">
    <property type="protein sequence ID" value="AWR96224.1"/>
    <property type="molecule type" value="Genomic_DNA"/>
</dbReference>
<keyword evidence="2" id="KW-0560">Oxidoreductase</keyword>
<evidence type="ECO:0000313" key="2">
    <source>
        <dbReference type="EMBL" id="AWR96224.1"/>
    </source>
</evidence>
<dbReference type="Gene3D" id="3.40.830.10">
    <property type="entry name" value="LigB-like"/>
    <property type="match status" value="1"/>
</dbReference>
<dbReference type="CDD" id="cd07952">
    <property type="entry name" value="ED_3B_like"/>
    <property type="match status" value="1"/>
</dbReference>
<dbReference type="OrthoDB" id="55814at2157"/>
<dbReference type="GeneID" id="36836463"/>
<proteinExistence type="predicted"/>